<proteinExistence type="predicted"/>
<reference evidence="1 2" key="1">
    <citation type="journal article" date="2023" name="Nucleic Acids Res.">
        <title>The hologenome of Daphnia magna reveals possible DNA methylation and microbiome-mediated evolution of the host genome.</title>
        <authorList>
            <person name="Chaturvedi A."/>
            <person name="Li X."/>
            <person name="Dhandapani V."/>
            <person name="Marshall H."/>
            <person name="Kissane S."/>
            <person name="Cuenca-Cambronero M."/>
            <person name="Asole G."/>
            <person name="Calvet F."/>
            <person name="Ruiz-Romero M."/>
            <person name="Marangio P."/>
            <person name="Guigo R."/>
            <person name="Rago D."/>
            <person name="Mirbahai L."/>
            <person name="Eastwood N."/>
            <person name="Colbourne J.K."/>
            <person name="Zhou J."/>
            <person name="Mallon E."/>
            <person name="Orsini L."/>
        </authorList>
    </citation>
    <scope>NUCLEOTIDE SEQUENCE [LARGE SCALE GENOMIC DNA]</scope>
    <source>
        <strain evidence="1">LRV0_1</strain>
    </source>
</reference>
<name>A0ABQ9YXC4_9CRUS</name>
<comment type="caution">
    <text evidence="1">The sequence shown here is derived from an EMBL/GenBank/DDBJ whole genome shotgun (WGS) entry which is preliminary data.</text>
</comment>
<accession>A0ABQ9YXC4</accession>
<sequence>MSIKRTAATGGKNNGQVYPKALILNGLYLCSGPATTTQLRTPMKANHYHAVLPPPLFPSNGDMFG</sequence>
<evidence type="ECO:0000313" key="1">
    <source>
        <dbReference type="EMBL" id="KAK4005281.1"/>
    </source>
</evidence>
<protein>
    <submittedName>
        <fullName evidence="1">Uncharacterized protein</fullName>
    </submittedName>
</protein>
<dbReference type="EMBL" id="JAOYFB010000001">
    <property type="protein sequence ID" value="KAK4005281.1"/>
    <property type="molecule type" value="Genomic_DNA"/>
</dbReference>
<keyword evidence="2" id="KW-1185">Reference proteome</keyword>
<organism evidence="1 2">
    <name type="scientific">Daphnia magna</name>
    <dbReference type="NCBI Taxonomy" id="35525"/>
    <lineage>
        <taxon>Eukaryota</taxon>
        <taxon>Metazoa</taxon>
        <taxon>Ecdysozoa</taxon>
        <taxon>Arthropoda</taxon>
        <taxon>Crustacea</taxon>
        <taxon>Branchiopoda</taxon>
        <taxon>Diplostraca</taxon>
        <taxon>Cladocera</taxon>
        <taxon>Anomopoda</taxon>
        <taxon>Daphniidae</taxon>
        <taxon>Daphnia</taxon>
    </lineage>
</organism>
<dbReference type="Proteomes" id="UP001234178">
    <property type="component" value="Unassembled WGS sequence"/>
</dbReference>
<evidence type="ECO:0000313" key="2">
    <source>
        <dbReference type="Proteomes" id="UP001234178"/>
    </source>
</evidence>
<gene>
    <name evidence="1" type="ORF">OUZ56_006998</name>
</gene>